<protein>
    <submittedName>
        <fullName evidence="1">Uncharacterized protein</fullName>
    </submittedName>
</protein>
<accession>A0AAW8N8V5</accession>
<comment type="caution">
    <text evidence="1">The sequence shown here is derived from an EMBL/GenBank/DDBJ whole genome shotgun (WGS) entry which is preliminary data.</text>
</comment>
<evidence type="ECO:0000313" key="1">
    <source>
        <dbReference type="EMBL" id="MDR7163662.1"/>
    </source>
</evidence>
<reference evidence="1" key="1">
    <citation type="submission" date="2023-07" db="EMBL/GenBank/DDBJ databases">
        <title>Sorghum-associated microbial communities from plants grown in Nebraska, USA.</title>
        <authorList>
            <person name="Schachtman D."/>
        </authorList>
    </citation>
    <scope>NUCLEOTIDE SEQUENCE</scope>
    <source>
        <strain evidence="1">BE261</strain>
    </source>
</reference>
<dbReference type="AlphaFoldDB" id="A0AAW8N8V5"/>
<sequence length="34" mass="3883">MISHIVNELRVIHGNTPLPWPVEIRYGVSVGNFH</sequence>
<proteinExistence type="predicted"/>
<gene>
    <name evidence="1" type="ORF">J2X12_001676</name>
</gene>
<name>A0AAW8N8V5_PSEOX</name>
<dbReference type="EMBL" id="JAVDWN010000004">
    <property type="protein sequence ID" value="MDR7163662.1"/>
    <property type="molecule type" value="Genomic_DNA"/>
</dbReference>
<organism evidence="1 2">
    <name type="scientific">Pseudarthrobacter oxydans</name>
    <name type="common">Arthrobacter oxydans</name>
    <dbReference type="NCBI Taxonomy" id="1671"/>
    <lineage>
        <taxon>Bacteria</taxon>
        <taxon>Bacillati</taxon>
        <taxon>Actinomycetota</taxon>
        <taxon>Actinomycetes</taxon>
        <taxon>Micrococcales</taxon>
        <taxon>Micrococcaceae</taxon>
        <taxon>Pseudarthrobacter</taxon>
    </lineage>
</organism>
<dbReference type="Proteomes" id="UP001262032">
    <property type="component" value="Unassembled WGS sequence"/>
</dbReference>
<evidence type="ECO:0000313" key="2">
    <source>
        <dbReference type="Proteomes" id="UP001262032"/>
    </source>
</evidence>